<keyword evidence="4" id="KW-0479">Metal-binding</keyword>
<feature type="domain" description="RING-type" evidence="10">
    <location>
        <begin position="1"/>
        <end position="196"/>
    </location>
</feature>
<evidence type="ECO:0000259" key="10">
    <source>
        <dbReference type="PROSITE" id="PS51873"/>
    </source>
</evidence>
<dbReference type="InterPro" id="IPR044066">
    <property type="entry name" value="TRIAD_supradom"/>
</dbReference>
<feature type="region of interest" description="Disordered" evidence="9">
    <location>
        <begin position="1"/>
        <end position="27"/>
    </location>
</feature>
<keyword evidence="3" id="KW-0808">Transferase</keyword>
<sequence length="196" mass="22276">MDVMNSRSERKNKVSELQGKQEDKRSRQKCEVCLDFFGEETSEDNKSQPKTAECDHFTKTMFTTTFKYCDLALQSYLRSDPNFFWCLAPNCGSGQIREGDDPVMICGSCKASTCVHHQTPWHHSLTCEQFDLNSAKDEESQNKSEKITVACPKCHARIERRGGCLSVICTFRNFAWFHGASSRDSLPQSITQAAYC</sequence>
<keyword evidence="7" id="KW-0833">Ubl conjugation pathway</keyword>
<evidence type="ECO:0000256" key="4">
    <source>
        <dbReference type="ARBA" id="ARBA00022723"/>
    </source>
</evidence>
<evidence type="ECO:0000256" key="5">
    <source>
        <dbReference type="ARBA" id="ARBA00022737"/>
    </source>
</evidence>
<keyword evidence="12" id="KW-1185">Reference proteome</keyword>
<keyword evidence="6" id="KW-0863">Zinc-finger</keyword>
<evidence type="ECO:0000256" key="3">
    <source>
        <dbReference type="ARBA" id="ARBA00022679"/>
    </source>
</evidence>
<evidence type="ECO:0000256" key="9">
    <source>
        <dbReference type="SAM" id="MobiDB-lite"/>
    </source>
</evidence>
<comment type="catalytic activity">
    <reaction evidence="1">
        <text>[E2 ubiquitin-conjugating enzyme]-S-ubiquitinyl-L-cysteine + [acceptor protein]-L-lysine = [E2 ubiquitin-conjugating enzyme]-L-cysteine + [acceptor protein]-N(6)-ubiquitinyl-L-lysine.</text>
        <dbReference type="EC" id="2.3.2.31"/>
    </reaction>
</comment>
<feature type="compositionally biased region" description="Basic and acidic residues" evidence="9">
    <location>
        <begin position="7"/>
        <end position="27"/>
    </location>
</feature>
<dbReference type="Pfam" id="PF01485">
    <property type="entry name" value="IBR"/>
    <property type="match status" value="1"/>
</dbReference>
<dbReference type="AlphaFoldDB" id="A0A4Z1HW58"/>
<dbReference type="GO" id="GO:0061630">
    <property type="term" value="F:ubiquitin protein ligase activity"/>
    <property type="evidence" value="ECO:0007669"/>
    <property type="project" value="UniProtKB-EC"/>
</dbReference>
<accession>A0A4Z1HW58</accession>
<dbReference type="Proteomes" id="UP000297452">
    <property type="component" value="Unassembled WGS sequence"/>
</dbReference>
<name>A0A4Z1HW58_9HELO</name>
<evidence type="ECO:0000256" key="1">
    <source>
        <dbReference type="ARBA" id="ARBA00001798"/>
    </source>
</evidence>
<reference evidence="11 12" key="1">
    <citation type="submission" date="2017-12" db="EMBL/GenBank/DDBJ databases">
        <title>Comparative genomics of Botrytis spp.</title>
        <authorList>
            <person name="Valero-Jimenez C.A."/>
            <person name="Tapia P."/>
            <person name="Veloso J."/>
            <person name="Silva-Moreno E."/>
            <person name="Staats M."/>
            <person name="Valdes J.H."/>
            <person name="Van Kan J.A.L."/>
        </authorList>
    </citation>
    <scope>NUCLEOTIDE SEQUENCE [LARGE SCALE GENOMIC DNA]</scope>
    <source>
        <strain evidence="11 12">MUCL2120</strain>
    </source>
</reference>
<dbReference type="GO" id="GO:0008270">
    <property type="term" value="F:zinc ion binding"/>
    <property type="evidence" value="ECO:0007669"/>
    <property type="project" value="UniProtKB-KW"/>
</dbReference>
<dbReference type="PANTHER" id="PTHR11685">
    <property type="entry name" value="RBR FAMILY RING FINGER AND IBR DOMAIN-CONTAINING"/>
    <property type="match status" value="1"/>
</dbReference>
<evidence type="ECO:0000256" key="7">
    <source>
        <dbReference type="ARBA" id="ARBA00022786"/>
    </source>
</evidence>
<organism evidence="11 12">
    <name type="scientific">Botryotinia narcissicola</name>
    <dbReference type="NCBI Taxonomy" id="278944"/>
    <lineage>
        <taxon>Eukaryota</taxon>
        <taxon>Fungi</taxon>
        <taxon>Dikarya</taxon>
        <taxon>Ascomycota</taxon>
        <taxon>Pezizomycotina</taxon>
        <taxon>Leotiomycetes</taxon>
        <taxon>Helotiales</taxon>
        <taxon>Sclerotiniaceae</taxon>
        <taxon>Botryotinia</taxon>
    </lineage>
</organism>
<gene>
    <name evidence="11" type="ORF">BOTNAR_0307g00010</name>
</gene>
<dbReference type="EMBL" id="PQXJ01000307">
    <property type="protein sequence ID" value="TGO52984.1"/>
    <property type="molecule type" value="Genomic_DNA"/>
</dbReference>
<dbReference type="GO" id="GO:0016567">
    <property type="term" value="P:protein ubiquitination"/>
    <property type="evidence" value="ECO:0007669"/>
    <property type="project" value="InterPro"/>
</dbReference>
<dbReference type="SUPFAM" id="SSF57850">
    <property type="entry name" value="RING/U-box"/>
    <property type="match status" value="1"/>
</dbReference>
<dbReference type="InterPro" id="IPR002867">
    <property type="entry name" value="IBR_dom"/>
</dbReference>
<evidence type="ECO:0000313" key="12">
    <source>
        <dbReference type="Proteomes" id="UP000297452"/>
    </source>
</evidence>
<comment type="caution">
    <text evidence="11">The sequence shown here is derived from an EMBL/GenBank/DDBJ whole genome shotgun (WGS) entry which is preliminary data.</text>
</comment>
<dbReference type="OrthoDB" id="3496239at2759"/>
<dbReference type="InterPro" id="IPR031127">
    <property type="entry name" value="E3_UB_ligase_RBR"/>
</dbReference>
<dbReference type="STRING" id="278944.A0A4Z1HW58"/>
<evidence type="ECO:0000256" key="8">
    <source>
        <dbReference type="ARBA" id="ARBA00022833"/>
    </source>
</evidence>
<keyword evidence="5" id="KW-0677">Repeat</keyword>
<evidence type="ECO:0000256" key="6">
    <source>
        <dbReference type="ARBA" id="ARBA00022771"/>
    </source>
</evidence>
<proteinExistence type="predicted"/>
<keyword evidence="8" id="KW-0862">Zinc</keyword>
<dbReference type="Gene3D" id="1.20.120.1750">
    <property type="match status" value="1"/>
</dbReference>
<protein>
    <recommendedName>
        <fullName evidence="2">RBR-type E3 ubiquitin transferase</fullName>
        <ecNumber evidence="2">2.3.2.31</ecNumber>
    </recommendedName>
</protein>
<dbReference type="PROSITE" id="PS51873">
    <property type="entry name" value="TRIAD"/>
    <property type="match status" value="1"/>
</dbReference>
<evidence type="ECO:0000256" key="2">
    <source>
        <dbReference type="ARBA" id="ARBA00012251"/>
    </source>
</evidence>
<dbReference type="SMART" id="SM00647">
    <property type="entry name" value="IBR"/>
    <property type="match status" value="1"/>
</dbReference>
<evidence type="ECO:0000313" key="11">
    <source>
        <dbReference type="EMBL" id="TGO52984.1"/>
    </source>
</evidence>
<dbReference type="EC" id="2.3.2.31" evidence="2"/>